<dbReference type="GO" id="GO:0000976">
    <property type="term" value="F:transcription cis-regulatory region binding"/>
    <property type="evidence" value="ECO:0007669"/>
    <property type="project" value="TreeGrafter"/>
</dbReference>
<feature type="compositionally biased region" description="Polar residues" evidence="10">
    <location>
        <begin position="1"/>
        <end position="35"/>
    </location>
</feature>
<feature type="compositionally biased region" description="Polar residues" evidence="10">
    <location>
        <begin position="1549"/>
        <end position="1566"/>
    </location>
</feature>
<dbReference type="SMART" id="SM00233">
    <property type="entry name" value="PH"/>
    <property type="match status" value="1"/>
</dbReference>
<feature type="compositionally biased region" description="Polar residues" evidence="10">
    <location>
        <begin position="126"/>
        <end position="138"/>
    </location>
</feature>
<dbReference type="SUPFAM" id="SSF50729">
    <property type="entry name" value="PH domain-like"/>
    <property type="match status" value="1"/>
</dbReference>
<dbReference type="PANTHER" id="PTHR31845:SF39">
    <property type="entry name" value="TRANSCRIPTION FACTOR PBCR-RELATED"/>
    <property type="match status" value="1"/>
</dbReference>
<evidence type="ECO:0000313" key="14">
    <source>
        <dbReference type="EMBL" id="KAH7257157.1"/>
    </source>
</evidence>
<feature type="region of interest" description="Disordered" evidence="10">
    <location>
        <begin position="1697"/>
        <end position="1761"/>
    </location>
</feature>
<dbReference type="PANTHER" id="PTHR31845">
    <property type="entry name" value="FINGER DOMAIN PROTEIN, PUTATIVE-RELATED"/>
    <property type="match status" value="1"/>
</dbReference>
<dbReference type="InterPro" id="IPR036864">
    <property type="entry name" value="Zn2-C6_fun-type_DNA-bd_sf"/>
</dbReference>
<keyword evidence="5" id="KW-0805">Transcription regulation</keyword>
<feature type="compositionally biased region" description="Basic and acidic residues" evidence="10">
    <location>
        <begin position="1381"/>
        <end position="1390"/>
    </location>
</feature>
<dbReference type="Gene3D" id="4.10.240.10">
    <property type="entry name" value="Zn(2)-C6 fungal-type DNA-binding domain"/>
    <property type="match status" value="1"/>
</dbReference>
<dbReference type="InterPro" id="IPR036871">
    <property type="entry name" value="PX_dom_sf"/>
</dbReference>
<keyword evidence="7" id="KW-0804">Transcription</keyword>
<keyword evidence="3" id="KW-0479">Metal-binding</keyword>
<feature type="region of interest" description="Disordered" evidence="10">
    <location>
        <begin position="910"/>
        <end position="930"/>
    </location>
</feature>
<feature type="compositionally biased region" description="Polar residues" evidence="10">
    <location>
        <begin position="155"/>
        <end position="168"/>
    </location>
</feature>
<feature type="compositionally biased region" description="Pro residues" evidence="10">
    <location>
        <begin position="437"/>
        <end position="450"/>
    </location>
</feature>
<feature type="compositionally biased region" description="Low complexity" evidence="10">
    <location>
        <begin position="1368"/>
        <end position="1379"/>
    </location>
</feature>
<evidence type="ECO:0000259" key="11">
    <source>
        <dbReference type="PROSITE" id="PS50003"/>
    </source>
</evidence>
<dbReference type="Proteomes" id="UP000813427">
    <property type="component" value="Unassembled WGS sequence"/>
</dbReference>
<dbReference type="InterPro" id="IPR000198">
    <property type="entry name" value="RhoGAP_dom"/>
</dbReference>
<dbReference type="GO" id="GO:0000981">
    <property type="term" value="F:DNA-binding transcription factor activity, RNA polymerase II-specific"/>
    <property type="evidence" value="ECO:0007669"/>
    <property type="project" value="InterPro"/>
</dbReference>
<keyword evidence="4" id="KW-0862">Zinc</keyword>
<dbReference type="SMART" id="SM00066">
    <property type="entry name" value="GAL4"/>
    <property type="match status" value="1"/>
</dbReference>
<feature type="compositionally biased region" description="Polar residues" evidence="10">
    <location>
        <begin position="1727"/>
        <end position="1740"/>
    </location>
</feature>
<dbReference type="SMART" id="SM00324">
    <property type="entry name" value="RhoGAP"/>
    <property type="match status" value="1"/>
</dbReference>
<dbReference type="Pfam" id="PF00169">
    <property type="entry name" value="PH"/>
    <property type="match status" value="1"/>
</dbReference>
<evidence type="ECO:0000256" key="10">
    <source>
        <dbReference type="SAM" id="MobiDB-lite"/>
    </source>
</evidence>
<comment type="subcellular location">
    <subcellularLocation>
        <location evidence="1">Nucleus</location>
    </subcellularLocation>
</comment>
<dbReference type="GO" id="GO:0001216">
    <property type="term" value="F:DNA-binding transcription activator activity"/>
    <property type="evidence" value="ECO:0007669"/>
    <property type="project" value="UniProtKB-ARBA"/>
</dbReference>
<feature type="compositionally biased region" description="Polar residues" evidence="10">
    <location>
        <begin position="109"/>
        <end position="119"/>
    </location>
</feature>
<evidence type="ECO:0000256" key="9">
    <source>
        <dbReference type="SAM" id="Coils"/>
    </source>
</evidence>
<dbReference type="CDD" id="cd00067">
    <property type="entry name" value="GAL4"/>
    <property type="match status" value="1"/>
</dbReference>
<dbReference type="InterPro" id="IPR011993">
    <property type="entry name" value="PH-like_dom_sf"/>
</dbReference>
<feature type="compositionally biased region" description="Acidic residues" evidence="10">
    <location>
        <begin position="499"/>
        <end position="516"/>
    </location>
</feature>
<feature type="compositionally biased region" description="Low complexity" evidence="10">
    <location>
        <begin position="642"/>
        <end position="666"/>
    </location>
</feature>
<keyword evidence="9" id="KW-0175">Coiled coil</keyword>
<accession>A0A8K0S5N5</accession>
<dbReference type="GO" id="GO:0008270">
    <property type="term" value="F:zinc ion binding"/>
    <property type="evidence" value="ECO:0007669"/>
    <property type="project" value="InterPro"/>
</dbReference>
<dbReference type="FunFam" id="2.30.29.30:FF:000452">
    <property type="entry name" value="Rho GTPase activator (Bem3)"/>
    <property type="match status" value="1"/>
</dbReference>
<evidence type="ECO:0000259" key="12">
    <source>
        <dbReference type="PROSITE" id="PS50048"/>
    </source>
</evidence>
<dbReference type="InterPro" id="IPR001138">
    <property type="entry name" value="Zn2Cys6_DnaBD"/>
</dbReference>
<feature type="compositionally biased region" description="Low complexity" evidence="10">
    <location>
        <begin position="1065"/>
        <end position="1075"/>
    </location>
</feature>
<feature type="region of interest" description="Disordered" evidence="10">
    <location>
        <begin position="978"/>
        <end position="1146"/>
    </location>
</feature>
<name>A0A8K0S5N5_9HYPO</name>
<dbReference type="Pfam" id="PF00620">
    <property type="entry name" value="RhoGAP"/>
    <property type="match status" value="1"/>
</dbReference>
<feature type="region of interest" description="Disordered" evidence="10">
    <location>
        <begin position="328"/>
        <end position="349"/>
    </location>
</feature>
<dbReference type="InterPro" id="IPR008936">
    <property type="entry name" value="Rho_GTPase_activation_prot"/>
</dbReference>
<keyword evidence="6" id="KW-0238">DNA-binding</keyword>
<evidence type="ECO:0000256" key="7">
    <source>
        <dbReference type="ARBA" id="ARBA00023163"/>
    </source>
</evidence>
<dbReference type="PROSITE" id="PS50048">
    <property type="entry name" value="ZN2_CY6_FUNGAL_2"/>
    <property type="match status" value="1"/>
</dbReference>
<feature type="region of interest" description="Disordered" evidence="10">
    <location>
        <begin position="424"/>
        <end position="577"/>
    </location>
</feature>
<feature type="compositionally biased region" description="Polar residues" evidence="10">
    <location>
        <begin position="2229"/>
        <end position="2250"/>
    </location>
</feature>
<dbReference type="CDD" id="cd12148">
    <property type="entry name" value="fungal_TF_MHR"/>
    <property type="match status" value="1"/>
</dbReference>
<evidence type="ECO:0000256" key="8">
    <source>
        <dbReference type="ARBA" id="ARBA00023242"/>
    </source>
</evidence>
<keyword evidence="8" id="KW-0539">Nucleus</keyword>
<dbReference type="SUPFAM" id="SSF48350">
    <property type="entry name" value="GTPase activation domain, GAP"/>
    <property type="match status" value="1"/>
</dbReference>
<feature type="region of interest" description="Disordered" evidence="10">
    <location>
        <begin position="2200"/>
        <end position="2302"/>
    </location>
</feature>
<feature type="compositionally biased region" description="Pro residues" evidence="10">
    <location>
        <begin position="472"/>
        <end position="483"/>
    </location>
</feature>
<proteinExistence type="predicted"/>
<evidence type="ECO:0000256" key="1">
    <source>
        <dbReference type="ARBA" id="ARBA00004123"/>
    </source>
</evidence>
<feature type="domain" description="Rho-GAP" evidence="13">
    <location>
        <begin position="1153"/>
        <end position="1349"/>
    </location>
</feature>
<evidence type="ECO:0000256" key="2">
    <source>
        <dbReference type="ARBA" id="ARBA00022468"/>
    </source>
</evidence>
<dbReference type="Pfam" id="PF04082">
    <property type="entry name" value="Fungal_trans"/>
    <property type="match status" value="1"/>
</dbReference>
<dbReference type="SUPFAM" id="SSF57701">
    <property type="entry name" value="Zn2/Cys6 DNA-binding domain"/>
    <property type="match status" value="1"/>
</dbReference>
<feature type="compositionally biased region" description="Basic and acidic residues" evidence="10">
    <location>
        <begin position="1567"/>
        <end position="1578"/>
    </location>
</feature>
<feature type="region of interest" description="Disordered" evidence="10">
    <location>
        <begin position="593"/>
        <end position="668"/>
    </location>
</feature>
<feature type="compositionally biased region" description="Polar residues" evidence="10">
    <location>
        <begin position="910"/>
        <end position="923"/>
    </location>
</feature>
<sequence length="2394" mass="261116">MPQLVLQSAEPSAASMTPRTNSITTPVEATSSSNLDLLDRARSPTEVPVGDSPTVGRIIRSSPTSPFPGTLSFSGPRSPRPAISSPLTAAVNFPNGQATPSPRTVVFPTRSTPTPTYRVNQEPENKSSLVKQTSFYSDSSDEGSPEPHSPRQGYKGSSNVLRTVSEPITSKPVPGSDLTIRSPMAGPVAAAQAESFKGVARNSSIDSAISAISTKSGTSGNQDGQHGPSEISHLIKTAGSPESLIQYLLKEKHSQSQQNSQLWRLVDKQRAMILGLNKDLERALKDKEKYRRKLKEVISLPSVSVPSQDDGKDLVQAPIPALPRVDMERNKEQRTTPESPILEADSPRNSPIDITMAPYPITPPADQLSAPHSAVGELLNPAHAMPKPQDHALDKYDHEADERAAEEARKEGLEKLEEPLKEIPYNVAIPPSRSIPSEPPKMPPPKPPVSHLPTFAVLEPTPQPDEGLAKFPVPPPRKPPPAPLKLHQEMRTQLSSSPEDGETESDYDDILEVDEIVNDRRGRRRTREEDDRDREIIAFKEAAARSASKKSKSSKSSQPGSPREAVPGVHAQELGTASLGEMLSVTVTREIPAPLLSPGLPASPRPSNISSPPLSPRSIPFQAAPLSPRPPRQPIPLPPNTPLVTPAVNPARASGTSTVSEDSSSSQKQRVAGHLDNLHARMSSPNSDRTEIYKGLVTEEYPDLLLPPNALPSIKIVVASSRMKPSRASMMSLTQLEEDPVFTLAIISRSDNGELWRVEKDLASLTRLDQKLKQCASYTVRAPDRSLFSGHAPAKLDARRTILEQFMDDILEIPFDSKTAVELCKYLSTHVLPPNLDDAASLGDSIAEATGNKIGSDGRPRRSGYLTKKGKNFGGWKARYFVLNGPLLKYYEVPGGAHLGTIKLQGAQIGKQNQNTETQSPAHPTNGDELDNQFRHAFLILEPKKKDTSSHFRHVLCAESDRERDLWVDALLQWVDYRDPDAPEPTPSRTGPVQDRHAQPVERPAPGKVRKTPGKSLHHPSDSDTLVGVRYDTTQPGDAPQVAGPARPKTSGGLPDNHHHNAFESFSSSQSKIISGPRDPQPISDLGAWGHKPNLGPTADEKKQRKRSFFGFGPKARSSSEGQDSLFGGSEGGANATPPQNSYQGPVRQAFGAPLAEAVRFCSPTDVNVPLPAVVFRCIQYLDSKNAILEEGIFRLSGSNIVIKQLRERFNVEGDINLVTDRQYYDIHAVASLLKLYLRELPTTILTRDLHNEFLTTMEITDHAEKMVALGELVHRLPQANATLLKYLIGFLIKIINNADINKMTVRNVGIVFSPTLNIPAPVFAMFLQNYEGIFGIDPEVYELPSPVSEPELQRFEAPPRFDLPARPSTSGSSSPHGSQMRKDNVRELQRTTPTPPLLVNNAPMRASPTSASRPGYDPPAGAYDGGYRPPSATDRRFLQASHEDLGSASAAYDQSYVPNRLGDKHRRPPPSHRQKNGKLKQQTPMELDPRLGATGDRASSLTNFGPDGTSRPSPIHHAPPGSSASLMPLSAATHDAHDDHNDADDTPGASTENRDTPQYQNQQLQDADHDGDGTDPRRPRACEACRGLKVRCEPDPSDEGPCKRCRKAGRNCVVTMPTRKRQKKTDSRVAELEKKIDALTASLQARGAPAGGQAHAQSQAHGVGDSPGPVAPKPLNEANAPASSYNSSIKWSKAVQPPTWGSFSSTHSPMPPMPAAEHNAERASPAVSTATMTPATVTGQKRKFSEGREGSVEQSNAEETPAEALAAYLTRAKGGDIVDRGIITMEKATELFARYNDHMISHLPAVIFQPGFTASELRKTKPILFLAIMAVASAESPILQKVLQKEMKLTFAEKVMLSGDKSLELVQALNVAVIWYWPPEHFEELKFYQLVHTSAVMAIDIGLGQKFKQRRGIVMPEAWRPGPANSAIGPVGQSRRWAPPDSTSIESRRTWLTCYFLAANTSMALHRPNLIRWTSFMDESLHMLRSSPDAAPSDAYFCHLVWTHHLSEEVGVQFALDDPTADISMSDPRTRYTLKGLERDLRQYKEKIPPDLLQLALQSRATETLRPPFSTAALQEGLVGGDKLSPAHISAVSTCLTSIKDMLNTFLAMDVFSVRCLPVFNFVRVAYAVVMLIKLYFSAASSELGQVVDKEDMEVGKYLDGLLDKFRATAADDRCRPAAKFLVVLVMLRSWFYRQADSESKETKSAPQSSSINQSPSQQQQQLQQPPKTANNSSSQPSDRTSTANTPLQLLSEVATGAGSRNRESSASRPPMVSWGANMPHPQPFFHDTPDNPSSTASSMPYHNEPFSADLAAAMAPVMPTLPPATDGMGGYNPGDVHDFVNLIPGWDLEGLGVGMGSQGMWEDGMRIFLEEPWFNTMFQGNPAAGNSTMNFQ</sequence>
<evidence type="ECO:0000256" key="5">
    <source>
        <dbReference type="ARBA" id="ARBA00023015"/>
    </source>
</evidence>
<feature type="coiled-coil region" evidence="9">
    <location>
        <begin position="273"/>
        <end position="300"/>
    </location>
</feature>
<evidence type="ECO:0008006" key="16">
    <source>
        <dbReference type="Google" id="ProtNLM"/>
    </source>
</evidence>
<gene>
    <name evidence="14" type="ORF">BKA59DRAFT_389930</name>
</gene>
<feature type="compositionally biased region" description="Low complexity" evidence="10">
    <location>
        <begin position="2206"/>
        <end position="2228"/>
    </location>
</feature>
<feature type="compositionally biased region" description="Basic residues" evidence="10">
    <location>
        <begin position="1008"/>
        <end position="1018"/>
    </location>
</feature>
<evidence type="ECO:0000256" key="6">
    <source>
        <dbReference type="ARBA" id="ARBA00023125"/>
    </source>
</evidence>
<evidence type="ECO:0000259" key="13">
    <source>
        <dbReference type="PROSITE" id="PS50238"/>
    </source>
</evidence>
<dbReference type="CDD" id="cd13277">
    <property type="entry name" value="PH_Bem3"/>
    <property type="match status" value="1"/>
</dbReference>
<evidence type="ECO:0000256" key="4">
    <source>
        <dbReference type="ARBA" id="ARBA00022833"/>
    </source>
</evidence>
<evidence type="ECO:0000313" key="15">
    <source>
        <dbReference type="Proteomes" id="UP000813427"/>
    </source>
</evidence>
<feature type="compositionally biased region" description="Polar residues" evidence="10">
    <location>
        <begin position="2292"/>
        <end position="2302"/>
    </location>
</feature>
<dbReference type="InterPro" id="IPR051089">
    <property type="entry name" value="prtT"/>
</dbReference>
<feature type="region of interest" description="Disordered" evidence="10">
    <location>
        <begin position="1359"/>
        <end position="1434"/>
    </location>
</feature>
<feature type="compositionally biased region" description="Low complexity" evidence="10">
    <location>
        <begin position="593"/>
        <end position="626"/>
    </location>
</feature>
<keyword evidence="15" id="KW-1185">Reference proteome</keyword>
<dbReference type="PROSITE" id="PS50238">
    <property type="entry name" value="RHOGAP"/>
    <property type="match status" value="1"/>
</dbReference>
<comment type="caution">
    <text evidence="14">The sequence shown here is derived from an EMBL/GenBank/DDBJ whole genome shotgun (WGS) entry which is preliminary data.</text>
</comment>
<organism evidence="14 15">
    <name type="scientific">Fusarium tricinctum</name>
    <dbReference type="NCBI Taxonomy" id="61284"/>
    <lineage>
        <taxon>Eukaryota</taxon>
        <taxon>Fungi</taxon>
        <taxon>Dikarya</taxon>
        <taxon>Ascomycota</taxon>
        <taxon>Pezizomycotina</taxon>
        <taxon>Sordariomycetes</taxon>
        <taxon>Hypocreomycetidae</taxon>
        <taxon>Hypocreales</taxon>
        <taxon>Nectriaceae</taxon>
        <taxon>Fusarium</taxon>
        <taxon>Fusarium tricinctum species complex</taxon>
    </lineage>
</organism>
<feature type="compositionally biased region" description="Polar residues" evidence="10">
    <location>
        <begin position="1700"/>
        <end position="1709"/>
    </location>
</feature>
<feature type="compositionally biased region" description="Basic and acidic residues" evidence="10">
    <location>
        <begin position="526"/>
        <end position="538"/>
    </location>
</feature>
<keyword evidence="2" id="KW-0343">GTPase activation</keyword>
<dbReference type="OrthoDB" id="185175at2759"/>
<protein>
    <recommendedName>
        <fullName evidence="16">RhoGAP-domain-containing protein</fullName>
    </recommendedName>
</protein>
<feature type="region of interest" description="Disordered" evidence="10">
    <location>
        <begin position="1646"/>
        <end position="1684"/>
    </location>
</feature>
<dbReference type="PROSITE" id="PS50003">
    <property type="entry name" value="PH_DOMAIN"/>
    <property type="match status" value="1"/>
</dbReference>
<dbReference type="EMBL" id="JAGPXF010000002">
    <property type="protein sequence ID" value="KAH7257157.1"/>
    <property type="molecule type" value="Genomic_DNA"/>
</dbReference>
<feature type="region of interest" description="Disordered" evidence="10">
    <location>
        <begin position="1"/>
        <end position="181"/>
    </location>
</feature>
<feature type="compositionally biased region" description="Basic residues" evidence="10">
    <location>
        <begin position="1464"/>
        <end position="1479"/>
    </location>
</feature>
<dbReference type="FunFam" id="4.10.240.10:FF:000003">
    <property type="entry name" value="C6 transcription factor (Leu3)"/>
    <property type="match status" value="1"/>
</dbReference>
<dbReference type="Gene3D" id="3.30.1520.10">
    <property type="entry name" value="Phox-like domain"/>
    <property type="match status" value="1"/>
</dbReference>
<dbReference type="InterPro" id="IPR007219">
    <property type="entry name" value="XnlR_reg_dom"/>
</dbReference>
<dbReference type="Gene3D" id="1.10.555.10">
    <property type="entry name" value="Rho GTPase activation protein"/>
    <property type="match status" value="1"/>
</dbReference>
<dbReference type="Gene3D" id="2.30.29.30">
    <property type="entry name" value="Pleckstrin-homology domain (PH domain)/Phosphotyrosine-binding domain (PTB)"/>
    <property type="match status" value="1"/>
</dbReference>
<feature type="compositionally biased region" description="Pro residues" evidence="10">
    <location>
        <begin position="627"/>
        <end position="641"/>
    </location>
</feature>
<feature type="compositionally biased region" description="Low complexity" evidence="10">
    <location>
        <begin position="1646"/>
        <end position="1663"/>
    </location>
</feature>
<dbReference type="GO" id="GO:0005096">
    <property type="term" value="F:GTPase activator activity"/>
    <property type="evidence" value="ECO:0007669"/>
    <property type="project" value="UniProtKB-KW"/>
</dbReference>
<feature type="domain" description="Zn(2)-C6 fungal-type" evidence="12">
    <location>
        <begin position="1582"/>
        <end position="1615"/>
    </location>
</feature>
<dbReference type="InterPro" id="IPR001849">
    <property type="entry name" value="PH_domain"/>
</dbReference>
<dbReference type="GO" id="GO:0035091">
    <property type="term" value="F:phosphatidylinositol binding"/>
    <property type="evidence" value="ECO:0007669"/>
    <property type="project" value="InterPro"/>
</dbReference>
<dbReference type="PROSITE" id="PS00463">
    <property type="entry name" value="ZN2_CY6_FUNGAL_1"/>
    <property type="match status" value="1"/>
</dbReference>
<feature type="region of interest" description="Disordered" evidence="10">
    <location>
        <begin position="1460"/>
        <end position="1578"/>
    </location>
</feature>
<dbReference type="GO" id="GO:0007165">
    <property type="term" value="P:signal transduction"/>
    <property type="evidence" value="ECO:0007669"/>
    <property type="project" value="InterPro"/>
</dbReference>
<feature type="domain" description="PH" evidence="11">
    <location>
        <begin position="859"/>
        <end position="976"/>
    </location>
</feature>
<dbReference type="GO" id="GO:0005634">
    <property type="term" value="C:nucleus"/>
    <property type="evidence" value="ECO:0007669"/>
    <property type="project" value="UniProtKB-SubCell"/>
</dbReference>
<evidence type="ECO:0000256" key="3">
    <source>
        <dbReference type="ARBA" id="ARBA00022723"/>
    </source>
</evidence>
<reference evidence="14" key="1">
    <citation type="journal article" date="2021" name="Nat. Commun.">
        <title>Genetic determinants of endophytism in the Arabidopsis root mycobiome.</title>
        <authorList>
            <person name="Mesny F."/>
            <person name="Miyauchi S."/>
            <person name="Thiergart T."/>
            <person name="Pickel B."/>
            <person name="Atanasova L."/>
            <person name="Karlsson M."/>
            <person name="Huettel B."/>
            <person name="Barry K.W."/>
            <person name="Haridas S."/>
            <person name="Chen C."/>
            <person name="Bauer D."/>
            <person name="Andreopoulos W."/>
            <person name="Pangilinan J."/>
            <person name="LaButti K."/>
            <person name="Riley R."/>
            <person name="Lipzen A."/>
            <person name="Clum A."/>
            <person name="Drula E."/>
            <person name="Henrissat B."/>
            <person name="Kohler A."/>
            <person name="Grigoriev I.V."/>
            <person name="Martin F.M."/>
            <person name="Hacquard S."/>
        </authorList>
    </citation>
    <scope>NUCLEOTIDE SEQUENCE</scope>
    <source>
        <strain evidence="14">MPI-SDFR-AT-0068</strain>
    </source>
</reference>